<dbReference type="EMBL" id="JAWDJX010000018">
    <property type="protein sequence ID" value="KAK3052951.1"/>
    <property type="molecule type" value="Genomic_DNA"/>
</dbReference>
<evidence type="ECO:0000256" key="3">
    <source>
        <dbReference type="ARBA" id="ARBA00022478"/>
    </source>
</evidence>
<proteinExistence type="inferred from homology"/>
<evidence type="ECO:0000313" key="9">
    <source>
        <dbReference type="Proteomes" id="UP001271007"/>
    </source>
</evidence>
<evidence type="ECO:0000256" key="5">
    <source>
        <dbReference type="ARBA" id="ARBA00023242"/>
    </source>
</evidence>
<comment type="similarity">
    <text evidence="2 6">Belongs to the eukaryotic RPC34/RPC39 RNA polymerase subunit family.</text>
</comment>
<evidence type="ECO:0000256" key="7">
    <source>
        <dbReference type="SAM" id="MobiDB-lite"/>
    </source>
</evidence>
<comment type="caution">
    <text evidence="8">The sequence shown here is derived from an EMBL/GenBank/DDBJ whole genome shotgun (WGS) entry which is preliminary data.</text>
</comment>
<keyword evidence="9" id="KW-1185">Reference proteome</keyword>
<dbReference type="InterPro" id="IPR036388">
    <property type="entry name" value="WH-like_DNA-bd_sf"/>
</dbReference>
<evidence type="ECO:0000256" key="6">
    <source>
        <dbReference type="PIRNR" id="PIRNR028763"/>
    </source>
</evidence>
<keyword evidence="4 6" id="KW-0804">Transcription</keyword>
<dbReference type="InterPro" id="IPR007832">
    <property type="entry name" value="RNA_pol_Rpc34"/>
</dbReference>
<dbReference type="GO" id="GO:0006383">
    <property type="term" value="P:transcription by RNA polymerase III"/>
    <property type="evidence" value="ECO:0007669"/>
    <property type="project" value="UniProtKB-UniRule"/>
</dbReference>
<dbReference type="Proteomes" id="UP001271007">
    <property type="component" value="Unassembled WGS sequence"/>
</dbReference>
<dbReference type="PIRSF" id="PIRSF028763">
    <property type="entry name" value="RNA_pol_Rpc34"/>
    <property type="match status" value="1"/>
</dbReference>
<dbReference type="Gene3D" id="1.10.10.10">
    <property type="entry name" value="Winged helix-like DNA-binding domain superfamily/Winged helix DNA-binding domain"/>
    <property type="match status" value="1"/>
</dbReference>
<name>A0AAJ0DFD1_9PEZI</name>
<accession>A0AAJ0DFD1</accession>
<dbReference type="Pfam" id="PF05158">
    <property type="entry name" value="RNA_pol_Rpc34"/>
    <property type="match status" value="1"/>
</dbReference>
<dbReference type="SUPFAM" id="SSF46785">
    <property type="entry name" value="Winged helix' DNA-binding domain"/>
    <property type="match status" value="1"/>
</dbReference>
<dbReference type="InterPro" id="IPR016049">
    <property type="entry name" value="RNA_pol_Rpc34-like"/>
</dbReference>
<gene>
    <name evidence="8" type="primary">RPC34</name>
    <name evidence="8" type="ORF">LTR09_006015</name>
</gene>
<protein>
    <recommendedName>
        <fullName evidence="6">DNA-directed RNA polymerase III subunit RPC6</fullName>
        <shortName evidence="6">RNA polymerase III subunit C6</shortName>
    </recommendedName>
</protein>
<feature type="compositionally biased region" description="Basic and acidic residues" evidence="7">
    <location>
        <begin position="208"/>
        <end position="223"/>
    </location>
</feature>
<evidence type="ECO:0000256" key="1">
    <source>
        <dbReference type="ARBA" id="ARBA00004123"/>
    </source>
</evidence>
<dbReference type="PANTHER" id="PTHR12780">
    <property type="entry name" value="RNA POLYMERASE III DNA DIRECTED , 39KD SUBUNIT-RELATED"/>
    <property type="match status" value="1"/>
</dbReference>
<evidence type="ECO:0000313" key="8">
    <source>
        <dbReference type="EMBL" id="KAK3052951.1"/>
    </source>
</evidence>
<comment type="function">
    <text evidence="6">DNA-dependent RNA polymerase catalyzes the transcription of DNA into RNA using the four ribonucleoside triphosphates as substrates. Specific peripheric component of RNA polymerase III which synthesizes small RNAs, such as 5S rRNA and tRNAs.</text>
</comment>
<keyword evidence="5 6" id="KW-0539">Nucleus</keyword>
<sequence length="390" mass="43044">MADSSEELYERCCKQANSSEEGYKKTFKQDELLQLCQDGENESLKAVTGGDKLLPLISRLSKQWLIITHKTSNGTSWAVRPRKVASQVRSLGADERMVFEVIEASYEEGIWIRTIKNKTGIKDTHSLDKLVAKLQRQKLIKSIKNVKAMTQKTYMLSYLAPSDTVTGGSFYDAGVLDESLVDEVSNIIIFHVRMLSWGAPPKEKRIKKESSPILIRDDAEHEAGPPAKKRRKSTTGAAVKTEDIEDLGTARRPRKRPHLDPDTQLARIAGYAYPTATAIHEYILGTGILKGKGSSLTVDEIQNVLNVLVWDEKLEHINGGYRTVRGVKFKHPGVEEDVVITAESKRGNGLTEAPCGRCPVIDICGNGGVINAETCVYFGEWLSGGATVTA</sequence>
<reference evidence="8" key="1">
    <citation type="submission" date="2023-04" db="EMBL/GenBank/DDBJ databases">
        <title>Black Yeasts Isolated from many extreme environments.</title>
        <authorList>
            <person name="Coleine C."/>
            <person name="Stajich J.E."/>
            <person name="Selbmann L."/>
        </authorList>
    </citation>
    <scope>NUCLEOTIDE SEQUENCE</scope>
    <source>
        <strain evidence="8">CCFEE 5312</strain>
    </source>
</reference>
<dbReference type="GO" id="GO:0005666">
    <property type="term" value="C:RNA polymerase III complex"/>
    <property type="evidence" value="ECO:0007669"/>
    <property type="project" value="UniProtKB-UniRule"/>
</dbReference>
<evidence type="ECO:0000256" key="4">
    <source>
        <dbReference type="ARBA" id="ARBA00023163"/>
    </source>
</evidence>
<comment type="subcellular location">
    <subcellularLocation>
        <location evidence="1 6">Nucleus</location>
    </subcellularLocation>
</comment>
<dbReference type="AlphaFoldDB" id="A0AAJ0DFD1"/>
<keyword evidence="3 6" id="KW-0240">DNA-directed RNA polymerase</keyword>
<organism evidence="8 9">
    <name type="scientific">Extremus antarcticus</name>
    <dbReference type="NCBI Taxonomy" id="702011"/>
    <lineage>
        <taxon>Eukaryota</taxon>
        <taxon>Fungi</taxon>
        <taxon>Dikarya</taxon>
        <taxon>Ascomycota</taxon>
        <taxon>Pezizomycotina</taxon>
        <taxon>Dothideomycetes</taxon>
        <taxon>Dothideomycetidae</taxon>
        <taxon>Mycosphaerellales</taxon>
        <taxon>Extremaceae</taxon>
        <taxon>Extremus</taxon>
    </lineage>
</organism>
<dbReference type="InterPro" id="IPR036390">
    <property type="entry name" value="WH_DNA-bd_sf"/>
</dbReference>
<feature type="region of interest" description="Disordered" evidence="7">
    <location>
        <begin position="208"/>
        <end position="261"/>
    </location>
</feature>
<evidence type="ECO:0000256" key="2">
    <source>
        <dbReference type="ARBA" id="ARBA00011038"/>
    </source>
</evidence>